<evidence type="ECO:0000313" key="5">
    <source>
        <dbReference type="EMBL" id="WYY07233.1"/>
    </source>
</evidence>
<feature type="domain" description="CdaR GGDEF-like" evidence="4">
    <location>
        <begin position="184"/>
        <end position="290"/>
    </location>
</feature>
<reference evidence="5 6" key="1">
    <citation type="journal article" date="2023" name="Virus Evol.">
        <title>Computational host range prediction-The good, the bad, and the ugly.</title>
        <authorList>
            <person name="Howell A.A."/>
            <person name="Versoza C.J."/>
            <person name="Pfeifer S.P."/>
        </authorList>
    </citation>
    <scope>NUCLEOTIDE SEQUENCE [LARGE SCALE GENOMIC DNA]</scope>
    <source>
        <strain evidence="5 6">1610/1b</strain>
    </source>
</reference>
<dbReference type="EMBL" id="CP136137">
    <property type="protein sequence ID" value="WYY07233.1"/>
    <property type="molecule type" value="Genomic_DNA"/>
</dbReference>
<evidence type="ECO:0000256" key="1">
    <source>
        <dbReference type="ARBA" id="ARBA00006754"/>
    </source>
</evidence>
<dbReference type="PANTHER" id="PTHR33744:SF1">
    <property type="entry name" value="DNA-BINDING TRANSCRIPTIONAL ACTIVATOR ADER"/>
    <property type="match status" value="1"/>
</dbReference>
<dbReference type="InterPro" id="IPR041522">
    <property type="entry name" value="CdaR_GGDEF"/>
</dbReference>
<proteinExistence type="inferred from homology"/>
<dbReference type="RefSeq" id="WP_066167913.1">
    <property type="nucleotide sequence ID" value="NZ_CP136137.1"/>
</dbReference>
<gene>
    <name evidence="5" type="ORF">RVF87_19890</name>
</gene>
<dbReference type="InterPro" id="IPR025751">
    <property type="entry name" value="RsbRD_N_dom"/>
</dbReference>
<accession>A0ABZ2U0Q4</accession>
<evidence type="ECO:0000259" key="4">
    <source>
        <dbReference type="Pfam" id="PF17853"/>
    </source>
</evidence>
<dbReference type="InterPro" id="IPR025736">
    <property type="entry name" value="PucR_C-HTH_dom"/>
</dbReference>
<name>A0ABZ2U0Q4_9ACTN</name>
<dbReference type="Pfam" id="PF14361">
    <property type="entry name" value="RsbRD_N"/>
    <property type="match status" value="1"/>
</dbReference>
<evidence type="ECO:0000313" key="6">
    <source>
        <dbReference type="Proteomes" id="UP001479933"/>
    </source>
</evidence>
<evidence type="ECO:0000259" key="3">
    <source>
        <dbReference type="Pfam" id="PF14361"/>
    </source>
</evidence>
<comment type="similarity">
    <text evidence="1">Belongs to the CdaR family.</text>
</comment>
<protein>
    <submittedName>
        <fullName evidence="5">Helix-turn-helix domain-containing protein</fullName>
    </submittedName>
</protein>
<dbReference type="Gene3D" id="1.10.10.2840">
    <property type="entry name" value="PucR C-terminal helix-turn-helix domain"/>
    <property type="match status" value="1"/>
</dbReference>
<sequence length="404" mass="44476">MTPASDLRPPERPDLTAELSRIGEVLAARIDDLADRVTTAIHRDITYYQTAEHIPRDTTISVVRANFAEWVRAITDDNDFETTTARSTGASRAALGVPLPALMHAYRVGFQTLWQEFRSIAESDQTFSRRAVFAATERIWSGYDRFANEVADAHRDATNEQIRDDAAERAALTEHLLEGRFTSKTNLWETAALLQIPTRGPYLAVAAATEVIGRQPLHGVENKLRGLDLRSAWRLLPDQQIGLIHAPTPTAADAALQLLGRVTSGRVGVSAPFTELTHIGRALKYARISLAGPGRGVTQFDDSVLGIAAVATPEVSTGLAQSVLHKLYELAPPDRELLIDTFRAWVHADGNVGETADALFVHRNTIRHRLRRIETLTGRSTSSPRELAELCLAFEVDARLNVTD</sequence>
<organism evidence="5 6">
    <name type="scientific">Gordonia hydrophobica</name>
    <dbReference type="NCBI Taxonomy" id="40516"/>
    <lineage>
        <taxon>Bacteria</taxon>
        <taxon>Bacillati</taxon>
        <taxon>Actinomycetota</taxon>
        <taxon>Actinomycetes</taxon>
        <taxon>Mycobacteriales</taxon>
        <taxon>Gordoniaceae</taxon>
        <taxon>Gordonia</taxon>
    </lineage>
</organism>
<keyword evidence="6" id="KW-1185">Reference proteome</keyword>
<feature type="domain" description="RsbT co-antagonist protein RsbRD N-terminal" evidence="3">
    <location>
        <begin position="31"/>
        <end position="169"/>
    </location>
</feature>
<dbReference type="Proteomes" id="UP001479933">
    <property type="component" value="Chromosome"/>
</dbReference>
<dbReference type="Pfam" id="PF13556">
    <property type="entry name" value="HTH_30"/>
    <property type="match status" value="1"/>
</dbReference>
<dbReference type="InterPro" id="IPR051448">
    <property type="entry name" value="CdaR-like_regulators"/>
</dbReference>
<feature type="domain" description="PucR C-terminal helix-turn-helix" evidence="2">
    <location>
        <begin position="338"/>
        <end position="395"/>
    </location>
</feature>
<dbReference type="InterPro" id="IPR042070">
    <property type="entry name" value="PucR_C-HTH_sf"/>
</dbReference>
<dbReference type="Pfam" id="PF17853">
    <property type="entry name" value="GGDEF_2"/>
    <property type="match status" value="1"/>
</dbReference>
<dbReference type="PANTHER" id="PTHR33744">
    <property type="entry name" value="CARBOHYDRATE DIACID REGULATOR"/>
    <property type="match status" value="1"/>
</dbReference>
<evidence type="ECO:0000259" key="2">
    <source>
        <dbReference type="Pfam" id="PF13556"/>
    </source>
</evidence>